<sequence>MISGFALVCALVALVVFLQWLVGFIWRRDEQIPVDGLKSMGRRWLEANGYELLKRSEGVTHVTRMSSGQWSGLLRPDFIARKEGREYAVFVRTEPVSEQELHERYAFVALLHGANGVIVVDVMQESVQTAVYEWKRPRHVRLREAARRLMWALGGALAALVAWKHG</sequence>
<reference evidence="2 3" key="1">
    <citation type="submission" date="2020-11" db="EMBL/GenBank/DDBJ databases">
        <title>Genomic insight of Alicyclobacillus mali FL 18 reveals a new arsenic-resistant strain, with potential in environmental biotechnology.</title>
        <authorList>
            <person name="Fiorentino G."/>
            <person name="Gallo G."/>
            <person name="Aulitto M."/>
        </authorList>
    </citation>
    <scope>NUCLEOTIDE SEQUENCE [LARGE SCALE GENOMIC DNA]</scope>
    <source>
        <strain evidence="2 3">FL 18</strain>
    </source>
</reference>
<feature type="transmembrane region" description="Helical" evidence="1">
    <location>
        <begin position="6"/>
        <end position="26"/>
    </location>
</feature>
<keyword evidence="3" id="KW-1185">Reference proteome</keyword>
<evidence type="ECO:0000313" key="2">
    <source>
        <dbReference type="EMBL" id="MBF8378699.1"/>
    </source>
</evidence>
<dbReference type="RefSeq" id="WP_067848135.1">
    <property type="nucleotide sequence ID" value="NZ_JADPKZ010000047.1"/>
</dbReference>
<gene>
    <name evidence="2" type="ORF">IW967_12620</name>
</gene>
<evidence type="ECO:0000313" key="3">
    <source>
        <dbReference type="Proteomes" id="UP000642910"/>
    </source>
</evidence>
<feature type="transmembrane region" description="Helical" evidence="1">
    <location>
        <begin position="145"/>
        <end position="163"/>
    </location>
</feature>
<protein>
    <recommendedName>
        <fullName evidence="4">DUF3592 domain-containing protein</fullName>
    </recommendedName>
</protein>
<keyword evidence="1" id="KW-0472">Membrane</keyword>
<keyword evidence="1" id="KW-1133">Transmembrane helix</keyword>
<evidence type="ECO:0000256" key="1">
    <source>
        <dbReference type="SAM" id="Phobius"/>
    </source>
</evidence>
<name>A0ABS0F5Y8_9BACL</name>
<organism evidence="2 3">
    <name type="scientific">Alicyclobacillus mali</name>
    <name type="common">ex Roth et al. 2021</name>
    <dbReference type="NCBI Taxonomy" id="1123961"/>
    <lineage>
        <taxon>Bacteria</taxon>
        <taxon>Bacillati</taxon>
        <taxon>Bacillota</taxon>
        <taxon>Bacilli</taxon>
        <taxon>Bacillales</taxon>
        <taxon>Alicyclobacillaceae</taxon>
        <taxon>Alicyclobacillus</taxon>
    </lineage>
</organism>
<keyword evidence="1" id="KW-0812">Transmembrane</keyword>
<comment type="caution">
    <text evidence="2">The sequence shown here is derived from an EMBL/GenBank/DDBJ whole genome shotgun (WGS) entry which is preliminary data.</text>
</comment>
<accession>A0ABS0F5Y8</accession>
<dbReference type="EMBL" id="JADPKZ010000047">
    <property type="protein sequence ID" value="MBF8378699.1"/>
    <property type="molecule type" value="Genomic_DNA"/>
</dbReference>
<dbReference type="Proteomes" id="UP000642910">
    <property type="component" value="Unassembled WGS sequence"/>
</dbReference>
<proteinExistence type="predicted"/>
<evidence type="ECO:0008006" key="4">
    <source>
        <dbReference type="Google" id="ProtNLM"/>
    </source>
</evidence>